<proteinExistence type="predicted"/>
<evidence type="ECO:0008006" key="4">
    <source>
        <dbReference type="Google" id="ProtNLM"/>
    </source>
</evidence>
<organism evidence="2 3">
    <name type="scientific">Undibacterium terreum</name>
    <dbReference type="NCBI Taxonomy" id="1224302"/>
    <lineage>
        <taxon>Bacteria</taxon>
        <taxon>Pseudomonadati</taxon>
        <taxon>Pseudomonadota</taxon>
        <taxon>Betaproteobacteria</taxon>
        <taxon>Burkholderiales</taxon>
        <taxon>Oxalobacteraceae</taxon>
        <taxon>Undibacterium</taxon>
    </lineage>
</organism>
<dbReference type="RefSeq" id="WP_188565454.1">
    <property type="nucleotide sequence ID" value="NZ_BMED01000001.1"/>
</dbReference>
<dbReference type="Pfam" id="PF05960">
    <property type="entry name" value="DUF885"/>
    <property type="match status" value="1"/>
</dbReference>
<evidence type="ECO:0000256" key="1">
    <source>
        <dbReference type="SAM" id="SignalP"/>
    </source>
</evidence>
<dbReference type="PANTHER" id="PTHR33361">
    <property type="entry name" value="GLR0591 PROTEIN"/>
    <property type="match status" value="1"/>
</dbReference>
<gene>
    <name evidence="2" type="ORF">GCM10011396_16800</name>
</gene>
<protein>
    <recommendedName>
        <fullName evidence="4">DUF885 domain-containing protein</fullName>
    </recommendedName>
</protein>
<dbReference type="PANTHER" id="PTHR33361:SF16">
    <property type="entry name" value="DUF885 DOMAIN-CONTAINING PROTEIN"/>
    <property type="match status" value="1"/>
</dbReference>
<feature type="chain" id="PRO_5037033634" description="DUF885 domain-containing protein" evidence="1">
    <location>
        <begin position="32"/>
        <end position="613"/>
    </location>
</feature>
<dbReference type="AlphaFoldDB" id="A0A916XGL1"/>
<dbReference type="InterPro" id="IPR010281">
    <property type="entry name" value="DUF885"/>
</dbReference>
<name>A0A916XGL1_9BURK</name>
<keyword evidence="1" id="KW-0732">Signal</keyword>
<evidence type="ECO:0000313" key="2">
    <source>
        <dbReference type="EMBL" id="GGC70362.1"/>
    </source>
</evidence>
<dbReference type="Proteomes" id="UP000637423">
    <property type="component" value="Unassembled WGS sequence"/>
</dbReference>
<reference evidence="2" key="1">
    <citation type="journal article" date="2014" name="Int. J. Syst. Evol. Microbiol.">
        <title>Complete genome sequence of Corynebacterium casei LMG S-19264T (=DSM 44701T), isolated from a smear-ripened cheese.</title>
        <authorList>
            <consortium name="US DOE Joint Genome Institute (JGI-PGF)"/>
            <person name="Walter F."/>
            <person name="Albersmeier A."/>
            <person name="Kalinowski J."/>
            <person name="Ruckert C."/>
        </authorList>
    </citation>
    <scope>NUCLEOTIDE SEQUENCE</scope>
    <source>
        <strain evidence="2">CGMCC 1.10998</strain>
    </source>
</reference>
<dbReference type="EMBL" id="BMED01000001">
    <property type="protein sequence ID" value="GGC70362.1"/>
    <property type="molecule type" value="Genomic_DNA"/>
</dbReference>
<comment type="caution">
    <text evidence="2">The sequence shown here is derived from an EMBL/GenBank/DDBJ whole genome shotgun (WGS) entry which is preliminary data.</text>
</comment>
<evidence type="ECO:0000313" key="3">
    <source>
        <dbReference type="Proteomes" id="UP000637423"/>
    </source>
</evidence>
<keyword evidence="3" id="KW-1185">Reference proteome</keyword>
<sequence length="613" mass="67959">MKQGTKSHAFSLRLSVLGSALILAFAAPSEAGNLKQTIAANTRADTVQAGKQLNALADYYYKQHARLDPVSATFNGDNRFDDQLTMTIAPKIRAKEVALYREVARRLKAIPRQGLNHTDTVSYDILDYEINAALALENFKDNLLPINHMDSIPVTLANLAGGQSSQPLQTVAQYDIFLRRIAQLPAWIDQAMLNMKEGIGQGIVLPRALVVSAIPQFQKLVTATAESHPYYQPISNMPSSFSAADKARLTKAYAATISDKVIPSLRKLDQFMETDYLAASRSSSGWGALPDGERWYKAWVKYQTTTSLQPEDIHAIGLREVARIQAEFAKLGPQLGYSGDPAGLPGWMAEQAKYKPFTSDAEILDTYKALNTKIKAKLPSLFNVIPKIPLDIRPEPEISRDTASDHYAPPAADGSRPGVFWAVINDPKQYATTEMTTLFLHEGQPGHHFHLALMQEMDVPKFRKFGGNNAFTEGWALYAETLGREMGLFEDPNAYVGHLTDELLRASRLVVDTGLHAKGWTREQTIQYLRATLGYNEADARNATERYMAWPGQALGYKIGSLKIMELRQRATAALGAKFKLSQFNDAILSDGTLPLALLEVKMDKWIAEQQKL</sequence>
<feature type="signal peptide" evidence="1">
    <location>
        <begin position="1"/>
        <end position="31"/>
    </location>
</feature>
<reference evidence="2" key="2">
    <citation type="submission" date="2020-09" db="EMBL/GenBank/DDBJ databases">
        <authorList>
            <person name="Sun Q."/>
            <person name="Zhou Y."/>
        </authorList>
    </citation>
    <scope>NUCLEOTIDE SEQUENCE</scope>
    <source>
        <strain evidence="2">CGMCC 1.10998</strain>
    </source>
</reference>
<accession>A0A916XGL1</accession>